<evidence type="ECO:0000313" key="7">
    <source>
        <dbReference type="EMBL" id="MCR8631114.1"/>
    </source>
</evidence>
<dbReference type="SUPFAM" id="SSF102712">
    <property type="entry name" value="JAB1/MPN domain"/>
    <property type="match status" value="1"/>
</dbReference>
<name>A0ABT1YD37_9BACL</name>
<dbReference type="PANTHER" id="PTHR34858">
    <property type="entry name" value="CYSO-CYSTEINE PEPTIDASE"/>
    <property type="match status" value="1"/>
</dbReference>
<keyword evidence="5" id="KW-0482">Metalloprotease</keyword>
<dbReference type="EMBL" id="JANQBD010000004">
    <property type="protein sequence ID" value="MCR8631114.1"/>
    <property type="molecule type" value="Genomic_DNA"/>
</dbReference>
<keyword evidence="4" id="KW-0862">Zinc</keyword>
<evidence type="ECO:0000256" key="5">
    <source>
        <dbReference type="ARBA" id="ARBA00023049"/>
    </source>
</evidence>
<organism evidence="7 8">
    <name type="scientific">Paenibacillus radicis</name>
    <name type="common">ex Xue et al. 2023</name>
    <dbReference type="NCBI Taxonomy" id="2972489"/>
    <lineage>
        <taxon>Bacteria</taxon>
        <taxon>Bacillati</taxon>
        <taxon>Bacillota</taxon>
        <taxon>Bacilli</taxon>
        <taxon>Bacillales</taxon>
        <taxon>Paenibacillaceae</taxon>
        <taxon>Paenibacillus</taxon>
    </lineage>
</organism>
<evidence type="ECO:0000313" key="8">
    <source>
        <dbReference type="Proteomes" id="UP001300012"/>
    </source>
</evidence>
<dbReference type="CDD" id="cd08070">
    <property type="entry name" value="MPN_like"/>
    <property type="match status" value="1"/>
</dbReference>
<dbReference type="Proteomes" id="UP001300012">
    <property type="component" value="Unassembled WGS sequence"/>
</dbReference>
<dbReference type="Pfam" id="PF14464">
    <property type="entry name" value="Prok-JAB"/>
    <property type="match status" value="1"/>
</dbReference>
<keyword evidence="8" id="KW-1185">Reference proteome</keyword>
<keyword evidence="3" id="KW-0378">Hydrolase</keyword>
<comment type="caution">
    <text evidence="7">The sequence shown here is derived from an EMBL/GenBank/DDBJ whole genome shotgun (WGS) entry which is preliminary data.</text>
</comment>
<evidence type="ECO:0000256" key="4">
    <source>
        <dbReference type="ARBA" id="ARBA00022833"/>
    </source>
</evidence>
<evidence type="ECO:0000256" key="2">
    <source>
        <dbReference type="ARBA" id="ARBA00022723"/>
    </source>
</evidence>
<dbReference type="InterPro" id="IPR000555">
    <property type="entry name" value="JAMM/MPN+_dom"/>
</dbReference>
<keyword evidence="1" id="KW-0645">Protease</keyword>
<evidence type="ECO:0000256" key="3">
    <source>
        <dbReference type="ARBA" id="ARBA00022801"/>
    </source>
</evidence>
<dbReference type="Gene3D" id="3.40.140.10">
    <property type="entry name" value="Cytidine Deaminase, domain 2"/>
    <property type="match status" value="1"/>
</dbReference>
<dbReference type="SMART" id="SM00232">
    <property type="entry name" value="JAB_MPN"/>
    <property type="match status" value="1"/>
</dbReference>
<evidence type="ECO:0000259" key="6">
    <source>
        <dbReference type="SMART" id="SM00232"/>
    </source>
</evidence>
<gene>
    <name evidence="7" type="ORF">NV381_07860</name>
</gene>
<dbReference type="InterPro" id="IPR028090">
    <property type="entry name" value="JAB_dom_prok"/>
</dbReference>
<protein>
    <submittedName>
        <fullName evidence="7">M67 family metallopeptidase</fullName>
    </submittedName>
</protein>
<dbReference type="InterPro" id="IPR051929">
    <property type="entry name" value="VirAsm_ModProt"/>
</dbReference>
<feature type="domain" description="JAB1/MPN/MOV34 metalloenzyme" evidence="6">
    <location>
        <begin position="4"/>
        <end position="130"/>
    </location>
</feature>
<reference evidence="7 8" key="1">
    <citation type="submission" date="2022-08" db="EMBL/GenBank/DDBJ databases">
        <title>Paenibacillus endoradicis sp. nov., Paenibacillus radicibacter sp. nov and Paenibacillus pararadicis sp. nov., three cold-adapted plant growth-promoting bacteria isolated from root of Larix gmelinii in Great Khingan.</title>
        <authorList>
            <person name="Xue H."/>
        </authorList>
    </citation>
    <scope>NUCLEOTIDE SEQUENCE [LARGE SCALE GENOMIC DNA]</scope>
    <source>
        <strain evidence="7 8">N5-1-1-5</strain>
    </source>
</reference>
<sequence>MYRSVFIKKVLFDQTAYYCIEKKPYEACGFLLGSLEADTVYADEFIPVANVAENAAVSFMMDPAAMIPIVTNISTNKRLIVGVLHSHPTAAAIPSAEDLQSAWLHIPSHWIMSLQHDGIIDLQAYHYFENNLHDASGRTDSFSKIRYTSLALNIYDN</sequence>
<evidence type="ECO:0000256" key="1">
    <source>
        <dbReference type="ARBA" id="ARBA00022670"/>
    </source>
</evidence>
<dbReference type="PANTHER" id="PTHR34858:SF1">
    <property type="entry name" value="CYSO-CYSTEINE PEPTIDASE"/>
    <property type="match status" value="1"/>
</dbReference>
<dbReference type="RefSeq" id="WP_258212709.1">
    <property type="nucleotide sequence ID" value="NZ_JANQBD010000004.1"/>
</dbReference>
<proteinExistence type="predicted"/>
<keyword evidence="2" id="KW-0479">Metal-binding</keyword>
<accession>A0ABT1YD37</accession>